<organism evidence="2 3">
    <name type="scientific">Tumebacillus lacus</name>
    <dbReference type="NCBI Taxonomy" id="2995335"/>
    <lineage>
        <taxon>Bacteria</taxon>
        <taxon>Bacillati</taxon>
        <taxon>Bacillota</taxon>
        <taxon>Bacilli</taxon>
        <taxon>Bacillales</taxon>
        <taxon>Alicyclobacillaceae</taxon>
        <taxon>Tumebacillus</taxon>
    </lineage>
</organism>
<feature type="compositionally biased region" description="Basic residues" evidence="1">
    <location>
        <begin position="302"/>
        <end position="320"/>
    </location>
</feature>
<proteinExistence type="predicted"/>
<name>A0ABT3WZL3_9BACL</name>
<evidence type="ECO:0000256" key="1">
    <source>
        <dbReference type="SAM" id="MobiDB-lite"/>
    </source>
</evidence>
<evidence type="ECO:0000313" key="2">
    <source>
        <dbReference type="EMBL" id="MCX7568720.1"/>
    </source>
</evidence>
<sequence>MYEGKSVKQVTEELKMISEQFSESRKAITESIRATSEQINRAFEPINEGLQNIAQQIDQSWRQPIIKMLGSIVFFPDLTELAERLQESAGEYESIMDAYPVAMVALGWPPDLNIPMPMVPEVVEIYNDKPIDEAKGIVSKMIVDFYDDEEVIKLIISTWGKYEWLAHRYPILEDSVNAHLEGKYNLSIPAMLPHFEGVVVDWAQKVGKMQNGELKEYILSMKLNNKRDRFLVEIQKFFIEKLLEGFEHGAQLSEPLSRHAILHGADWRYGTKENSLKVVLFFDCVIDSISRLRENGVTANPRPKKVRERSHKSKNSKVRT</sequence>
<dbReference type="EMBL" id="JAPMLT010000001">
    <property type="protein sequence ID" value="MCX7568720.1"/>
    <property type="molecule type" value="Genomic_DNA"/>
</dbReference>
<accession>A0ABT3WZL3</accession>
<keyword evidence="3" id="KW-1185">Reference proteome</keyword>
<gene>
    <name evidence="2" type="ORF">OS242_01885</name>
</gene>
<evidence type="ECO:0000313" key="3">
    <source>
        <dbReference type="Proteomes" id="UP001208017"/>
    </source>
</evidence>
<dbReference type="RefSeq" id="WP_267149960.1">
    <property type="nucleotide sequence ID" value="NZ_JAPMLT010000001.1"/>
</dbReference>
<protein>
    <submittedName>
        <fullName evidence="2">Uncharacterized protein</fullName>
    </submittedName>
</protein>
<dbReference type="Proteomes" id="UP001208017">
    <property type="component" value="Unassembled WGS sequence"/>
</dbReference>
<comment type="caution">
    <text evidence="2">The sequence shown here is derived from an EMBL/GenBank/DDBJ whole genome shotgun (WGS) entry which is preliminary data.</text>
</comment>
<feature type="region of interest" description="Disordered" evidence="1">
    <location>
        <begin position="297"/>
        <end position="320"/>
    </location>
</feature>
<reference evidence="2 3" key="1">
    <citation type="submission" date="2022-11" db="EMBL/GenBank/DDBJ databases">
        <title>Study of microbial diversity in lake waters.</title>
        <authorList>
            <person name="Zhang J."/>
        </authorList>
    </citation>
    <scope>NUCLEOTIDE SEQUENCE [LARGE SCALE GENOMIC DNA]</scope>
    <source>
        <strain evidence="2 3">DT12</strain>
    </source>
</reference>